<feature type="transmembrane region" description="Helical" evidence="8">
    <location>
        <begin position="127"/>
        <end position="149"/>
    </location>
</feature>
<reference evidence="9" key="1">
    <citation type="submission" date="2019-10" db="EMBL/GenBank/DDBJ databases">
        <authorList>
            <person name="Nor Muhammad N."/>
        </authorList>
    </citation>
    <scope>NUCLEOTIDE SEQUENCE</scope>
</reference>
<feature type="transmembrane region" description="Helical" evidence="8">
    <location>
        <begin position="371"/>
        <end position="394"/>
    </location>
</feature>
<dbReference type="InterPro" id="IPR036259">
    <property type="entry name" value="MFS_trans_sf"/>
</dbReference>
<dbReference type="GO" id="GO:0016020">
    <property type="term" value="C:membrane"/>
    <property type="evidence" value="ECO:0007669"/>
    <property type="project" value="TreeGrafter"/>
</dbReference>
<evidence type="ECO:0000256" key="5">
    <source>
        <dbReference type="ARBA" id="ARBA00022989"/>
    </source>
</evidence>
<comment type="similarity">
    <text evidence="2">Belongs to the major facilitator superfamily.</text>
</comment>
<evidence type="ECO:0000256" key="6">
    <source>
        <dbReference type="ARBA" id="ARBA00023136"/>
    </source>
</evidence>
<evidence type="ECO:0000256" key="3">
    <source>
        <dbReference type="ARBA" id="ARBA00022448"/>
    </source>
</evidence>
<dbReference type="InterPro" id="IPR051788">
    <property type="entry name" value="MFS_Transporter"/>
</dbReference>
<keyword evidence="3" id="KW-0813">Transport</keyword>
<feature type="transmembrane region" description="Helical" evidence="8">
    <location>
        <begin position="161"/>
        <end position="181"/>
    </location>
</feature>
<name>A0A5K1K740_9APHY</name>
<dbReference type="Pfam" id="PF07690">
    <property type="entry name" value="MFS_1"/>
    <property type="match status" value="1"/>
</dbReference>
<evidence type="ECO:0000313" key="9">
    <source>
        <dbReference type="EMBL" id="VWP01938.1"/>
    </source>
</evidence>
<keyword evidence="5 8" id="KW-1133">Transmembrane helix</keyword>
<evidence type="ECO:0000256" key="1">
    <source>
        <dbReference type="ARBA" id="ARBA00004127"/>
    </source>
</evidence>
<feature type="transmembrane region" description="Helical" evidence="8">
    <location>
        <begin position="187"/>
        <end position="209"/>
    </location>
</feature>
<keyword evidence="4 8" id="KW-0812">Transmembrane</keyword>
<organism evidence="9">
    <name type="scientific">Ganoderma boninense</name>
    <dbReference type="NCBI Taxonomy" id="34458"/>
    <lineage>
        <taxon>Eukaryota</taxon>
        <taxon>Fungi</taxon>
        <taxon>Dikarya</taxon>
        <taxon>Basidiomycota</taxon>
        <taxon>Agaricomycotina</taxon>
        <taxon>Agaricomycetes</taxon>
        <taxon>Polyporales</taxon>
        <taxon>Polyporaceae</taxon>
        <taxon>Ganoderma</taxon>
    </lineage>
</organism>
<comment type="subcellular location">
    <subcellularLocation>
        <location evidence="1">Endomembrane system</location>
        <topology evidence="1">Multi-pass membrane protein</topology>
    </subcellularLocation>
</comment>
<evidence type="ECO:0000256" key="2">
    <source>
        <dbReference type="ARBA" id="ARBA00008335"/>
    </source>
</evidence>
<dbReference type="SUPFAM" id="SSF103473">
    <property type="entry name" value="MFS general substrate transporter"/>
    <property type="match status" value="1"/>
</dbReference>
<dbReference type="InterPro" id="IPR011701">
    <property type="entry name" value="MFS"/>
</dbReference>
<sequence>MNGQTIPAPHQLPAPPGEGSSKANKFYPTSLIFSVEESEPETAYIEVVTDSDDEEESNPPLMTRAVRRQKSIQFAALCMAVYLAGWNDALVGPLIPRLQEVYRVGYTTVSLVFIMSSMASAPPFPTLIAASFPIGFAGMFLDGGSTAFVTSMTDDTAVRLSIMYTAYGVAATCAPLVSARFARLLSWSSVFLATVCFSVTTTTLQMLAFKFKSQADCLKEIGQPRMLENVEDSPNAVSKYKRVLRLPTVHLMALFLFMHVGVEVTISGWIVTFMTERHGGPSSGYISSWFWAGSTIGRLALIPFTKMLGEWRALRLYILIAIGLEFTIWLMPSFVANAAAVVSIGFVFGPIFATVMAHTAHILPPDLIGGAISWIAIFTSTGGAVFPFLAGAVASRASLDSLPLL</sequence>
<dbReference type="PANTHER" id="PTHR23514:SF3">
    <property type="entry name" value="BYPASS OF STOP CODON PROTEIN 6"/>
    <property type="match status" value="1"/>
</dbReference>
<dbReference type="GO" id="GO:0012505">
    <property type="term" value="C:endomembrane system"/>
    <property type="evidence" value="ECO:0007669"/>
    <property type="project" value="UniProtKB-SubCell"/>
</dbReference>
<feature type="region of interest" description="Disordered" evidence="7">
    <location>
        <begin position="1"/>
        <end position="22"/>
    </location>
</feature>
<dbReference type="Gene3D" id="1.20.1250.20">
    <property type="entry name" value="MFS general substrate transporter like domains"/>
    <property type="match status" value="1"/>
</dbReference>
<evidence type="ECO:0000256" key="8">
    <source>
        <dbReference type="SAM" id="Phobius"/>
    </source>
</evidence>
<gene>
    <name evidence="9" type="primary">C6ZRH8</name>
</gene>
<feature type="transmembrane region" description="Helical" evidence="8">
    <location>
        <begin position="71"/>
        <end position="89"/>
    </location>
</feature>
<feature type="transmembrane region" description="Helical" evidence="8">
    <location>
        <begin position="249"/>
        <end position="271"/>
    </location>
</feature>
<dbReference type="GO" id="GO:0022857">
    <property type="term" value="F:transmembrane transporter activity"/>
    <property type="evidence" value="ECO:0007669"/>
    <property type="project" value="InterPro"/>
</dbReference>
<dbReference type="PANTHER" id="PTHR23514">
    <property type="entry name" value="BYPASS OF STOP CODON PROTEIN 6"/>
    <property type="match status" value="1"/>
</dbReference>
<evidence type="ECO:0000256" key="4">
    <source>
        <dbReference type="ARBA" id="ARBA00022692"/>
    </source>
</evidence>
<evidence type="ECO:0000256" key="7">
    <source>
        <dbReference type="SAM" id="MobiDB-lite"/>
    </source>
</evidence>
<dbReference type="EMBL" id="LR729795">
    <property type="protein sequence ID" value="VWP01938.1"/>
    <property type="molecule type" value="Genomic_DNA"/>
</dbReference>
<feature type="transmembrane region" description="Helical" evidence="8">
    <location>
        <begin position="313"/>
        <end position="332"/>
    </location>
</feature>
<proteinExistence type="inferred from homology"/>
<feature type="transmembrane region" description="Helical" evidence="8">
    <location>
        <begin position="338"/>
        <end position="359"/>
    </location>
</feature>
<accession>A0A5K1K740</accession>
<protein>
    <submittedName>
        <fullName evidence="9">Oligopeptide transporter OPT-like protein</fullName>
    </submittedName>
</protein>
<keyword evidence="6 8" id="KW-0472">Membrane</keyword>
<dbReference type="AlphaFoldDB" id="A0A5K1K740"/>